<dbReference type="Proteomes" id="UP000009027">
    <property type="component" value="Unassembled WGS sequence"/>
</dbReference>
<gene>
    <name evidence="1" type="ORF">TvY486_0029760</name>
</gene>
<dbReference type="AlphaFoldDB" id="F9WRM1"/>
<proteinExistence type="predicted"/>
<sequence length="368" mass="39413">MTHLLKQEYDRVTNKSTICHFTIDGDKQEGVTKAVEGWVGQLNAVLEECNLAGAAVDTAERRLSGAEGSVWAVNTTLLGLLRHRGNTLCEMSERHAKVQLQLNEVNVLLKTLKSNAIVSATRSAEGQQKAILASAVVLDIMKGVATLPPVGCVCVHMDCTAARNSAVVNANVTGSIQAAALAVEHSGEANTRIGEVMNLLKGVDEKFIHVDGGLGEKMDKADIRVDALNATQCNEGLRKLVDGEWLVAPQRAAQLSATKLQQTDVRLKELGTLAIETELALTSIMNKERVAEWNAEKAIRHMHKAVRTVSDAVTDVLRGVMSGLCASVAEMRVLRLNVTLLKGPATGLKGNVSSETAIVEATWRGASE</sequence>
<accession>F9WRM1</accession>
<evidence type="ECO:0000313" key="2">
    <source>
        <dbReference type="Proteomes" id="UP000009027"/>
    </source>
</evidence>
<dbReference type="EMBL" id="CAEX01005056">
    <property type="protein sequence ID" value="CCD20205.1"/>
    <property type="molecule type" value="Genomic_DNA"/>
</dbReference>
<reference evidence="1 2" key="1">
    <citation type="journal article" date="2012" name="Proc. Natl. Acad. Sci. U.S.A.">
        <title>Antigenic diversity is generated by distinct evolutionary mechanisms in African trypanosome species.</title>
        <authorList>
            <person name="Jackson A.P."/>
            <person name="Berry A."/>
            <person name="Aslett M."/>
            <person name="Allison H.C."/>
            <person name="Burton P."/>
            <person name="Vavrova-Anderson J."/>
            <person name="Brown R."/>
            <person name="Browne H."/>
            <person name="Corton N."/>
            <person name="Hauser H."/>
            <person name="Gamble J."/>
            <person name="Gilderthorp R."/>
            <person name="Marcello L."/>
            <person name="McQuillan J."/>
            <person name="Otto T.D."/>
            <person name="Quail M.A."/>
            <person name="Sanders M.J."/>
            <person name="van Tonder A."/>
            <person name="Ginger M.L."/>
            <person name="Field M.C."/>
            <person name="Barry J.D."/>
            <person name="Hertz-Fowler C."/>
            <person name="Berriman M."/>
        </authorList>
    </citation>
    <scope>NUCLEOTIDE SEQUENCE</scope>
    <source>
        <strain evidence="1 2">Y486</strain>
    </source>
</reference>
<organism evidence="1 2">
    <name type="scientific">Trypanosoma vivax (strain Y486)</name>
    <dbReference type="NCBI Taxonomy" id="1055687"/>
    <lineage>
        <taxon>Eukaryota</taxon>
        <taxon>Discoba</taxon>
        <taxon>Euglenozoa</taxon>
        <taxon>Kinetoplastea</taxon>
        <taxon>Metakinetoplastina</taxon>
        <taxon>Trypanosomatida</taxon>
        <taxon>Trypanosomatidae</taxon>
        <taxon>Trypanosoma</taxon>
        <taxon>Duttonella</taxon>
    </lineage>
</organism>
<evidence type="ECO:0000313" key="1">
    <source>
        <dbReference type="EMBL" id="CCD20205.1"/>
    </source>
</evidence>
<keyword evidence="2" id="KW-1185">Reference proteome</keyword>
<name>F9WRM1_TRYVY</name>
<protein>
    <submittedName>
        <fullName evidence="1">Uncharacterized protein</fullName>
    </submittedName>
</protein>
<dbReference type="VEuPathDB" id="TriTrypDB:TvY486_0029760"/>